<name>A0A1F5PX19_9BACT</name>
<sequence length="207" mass="23140">MKYKILGFAFLIVALAAVISLIYYVEVSNQKPLEPLNHKRLEVRTYTNDLFGFEVKYDRAYALSTAADLENYFRTKGQTLATIAMRYNSYPNTNFGSAQATFAVREGTAAENCIYYVTGANTSSEMTEKISINGKEAFTAEFTGAAAGTKYTTRLYHIPHNNTCYEISLTTGIANIGNYEQGTVMELNEADIWQRLGAVVNTFKFTK</sequence>
<dbReference type="AlphaFoldDB" id="A0A1F5PX19"/>
<proteinExistence type="predicted"/>
<accession>A0A1F5PX19</accession>
<dbReference type="EMBL" id="MFFB01000018">
    <property type="protein sequence ID" value="OGE94468.1"/>
    <property type="molecule type" value="Genomic_DNA"/>
</dbReference>
<dbReference type="STRING" id="1817841.A3B10_01555"/>
<evidence type="ECO:0000313" key="2">
    <source>
        <dbReference type="Proteomes" id="UP000177281"/>
    </source>
</evidence>
<comment type="caution">
    <text evidence="1">The sequence shown here is derived from an EMBL/GenBank/DDBJ whole genome shotgun (WGS) entry which is preliminary data.</text>
</comment>
<gene>
    <name evidence="1" type="ORF">A3B10_01555</name>
</gene>
<evidence type="ECO:0000313" key="1">
    <source>
        <dbReference type="EMBL" id="OGE94468.1"/>
    </source>
</evidence>
<organism evidence="1 2">
    <name type="scientific">Candidatus Doudnabacteria bacterium RIFCSPLOWO2_01_FULL_44_21</name>
    <dbReference type="NCBI Taxonomy" id="1817841"/>
    <lineage>
        <taxon>Bacteria</taxon>
        <taxon>Candidatus Doudnaibacteriota</taxon>
    </lineage>
</organism>
<dbReference type="Proteomes" id="UP000177281">
    <property type="component" value="Unassembled WGS sequence"/>
</dbReference>
<protein>
    <submittedName>
        <fullName evidence="1">Uncharacterized protein</fullName>
    </submittedName>
</protein>
<reference evidence="1 2" key="1">
    <citation type="journal article" date="2016" name="Nat. Commun.">
        <title>Thousands of microbial genomes shed light on interconnected biogeochemical processes in an aquifer system.</title>
        <authorList>
            <person name="Anantharaman K."/>
            <person name="Brown C.T."/>
            <person name="Hug L.A."/>
            <person name="Sharon I."/>
            <person name="Castelle C.J."/>
            <person name="Probst A.J."/>
            <person name="Thomas B.C."/>
            <person name="Singh A."/>
            <person name="Wilkins M.J."/>
            <person name="Karaoz U."/>
            <person name="Brodie E.L."/>
            <person name="Williams K.H."/>
            <person name="Hubbard S.S."/>
            <person name="Banfield J.F."/>
        </authorList>
    </citation>
    <scope>NUCLEOTIDE SEQUENCE [LARGE SCALE GENOMIC DNA]</scope>
</reference>